<evidence type="ECO:0000313" key="5">
    <source>
        <dbReference type="Proteomes" id="UP001596379"/>
    </source>
</evidence>
<keyword evidence="2" id="KW-0186">Copper</keyword>
<comment type="caution">
    <text evidence="4">The sequence shown here is derived from an EMBL/GenBank/DDBJ whole genome shotgun (WGS) entry which is preliminary data.</text>
</comment>
<dbReference type="RefSeq" id="WP_382234628.1">
    <property type="nucleotide sequence ID" value="NZ_JBHTCC010000002.1"/>
</dbReference>
<keyword evidence="5" id="KW-1185">Reference proteome</keyword>
<evidence type="ECO:0000256" key="2">
    <source>
        <dbReference type="ARBA" id="ARBA00023008"/>
    </source>
</evidence>
<dbReference type="EMBL" id="JBHTCC010000002">
    <property type="protein sequence ID" value="MFC7299003.1"/>
    <property type="molecule type" value="Genomic_DNA"/>
</dbReference>
<sequence length="204" mass="22739">MTIRHHILILALSLLLVACGEKRPSPPKFNSIDITNAKWGTDFRLTDHLGQPRSLSDFRGKAVAVFFGYVNCPDVCPTTLAKLAEVIRTLGKDAQRVQVLLVTLDPTRDTPDILQNYVPAFHPSFVGLYGDEQATEQIAKEFKVFYQRQKPDAHGFYTVDHGGGIFVFDPQGRIRLFIGDEHSTDVITRDIKTLLAQSDGKSGQ</sequence>
<dbReference type="Proteomes" id="UP001596379">
    <property type="component" value="Unassembled WGS sequence"/>
</dbReference>
<proteinExistence type="inferred from homology"/>
<dbReference type="Pfam" id="PF02630">
    <property type="entry name" value="SCO1-SenC"/>
    <property type="match status" value="1"/>
</dbReference>
<dbReference type="PANTHER" id="PTHR12151">
    <property type="entry name" value="ELECTRON TRANSPORT PROTIN SCO1/SENC FAMILY MEMBER"/>
    <property type="match status" value="1"/>
</dbReference>
<dbReference type="InterPro" id="IPR013766">
    <property type="entry name" value="Thioredoxin_domain"/>
</dbReference>
<dbReference type="PROSITE" id="PS51352">
    <property type="entry name" value="THIOREDOXIN_2"/>
    <property type="match status" value="1"/>
</dbReference>
<reference evidence="5" key="1">
    <citation type="journal article" date="2019" name="Int. J. Syst. Evol. Microbiol.">
        <title>The Global Catalogue of Microorganisms (GCM) 10K type strain sequencing project: providing services to taxonomists for standard genome sequencing and annotation.</title>
        <authorList>
            <consortium name="The Broad Institute Genomics Platform"/>
            <consortium name="The Broad Institute Genome Sequencing Center for Infectious Disease"/>
            <person name="Wu L."/>
            <person name="Ma J."/>
        </authorList>
    </citation>
    <scope>NUCLEOTIDE SEQUENCE [LARGE SCALE GENOMIC DNA]</scope>
    <source>
        <strain evidence="5">CCUG 36956</strain>
    </source>
</reference>
<dbReference type="InterPro" id="IPR036249">
    <property type="entry name" value="Thioredoxin-like_sf"/>
</dbReference>
<dbReference type="InterPro" id="IPR003782">
    <property type="entry name" value="SCO1/SenC"/>
</dbReference>
<dbReference type="PANTHER" id="PTHR12151:SF25">
    <property type="entry name" value="LINALOOL DEHYDRATASE_ISOMERASE DOMAIN-CONTAINING PROTEIN"/>
    <property type="match status" value="1"/>
</dbReference>
<name>A0ABW2J6B9_9BURK</name>
<dbReference type="CDD" id="cd02968">
    <property type="entry name" value="SCO"/>
    <property type="match status" value="1"/>
</dbReference>
<accession>A0ABW2J6B9</accession>
<dbReference type="PROSITE" id="PS51257">
    <property type="entry name" value="PROKAR_LIPOPROTEIN"/>
    <property type="match status" value="1"/>
</dbReference>
<comment type="similarity">
    <text evidence="1">Belongs to the SCO1/2 family.</text>
</comment>
<gene>
    <name evidence="4" type="ORF">ACFQO0_11220</name>
</gene>
<evidence type="ECO:0000313" key="4">
    <source>
        <dbReference type="EMBL" id="MFC7299003.1"/>
    </source>
</evidence>
<protein>
    <submittedName>
        <fullName evidence="4">SCO family protein</fullName>
    </submittedName>
</protein>
<dbReference type="Gene3D" id="3.40.30.10">
    <property type="entry name" value="Glutaredoxin"/>
    <property type="match status" value="1"/>
</dbReference>
<organism evidence="4 5">
    <name type="scientific">Herminiimonas aquatilis</name>
    <dbReference type="NCBI Taxonomy" id="345342"/>
    <lineage>
        <taxon>Bacteria</taxon>
        <taxon>Pseudomonadati</taxon>
        <taxon>Pseudomonadota</taxon>
        <taxon>Betaproteobacteria</taxon>
        <taxon>Burkholderiales</taxon>
        <taxon>Oxalobacteraceae</taxon>
        <taxon>Herminiimonas</taxon>
    </lineage>
</organism>
<evidence type="ECO:0000259" key="3">
    <source>
        <dbReference type="PROSITE" id="PS51352"/>
    </source>
</evidence>
<dbReference type="SUPFAM" id="SSF52833">
    <property type="entry name" value="Thioredoxin-like"/>
    <property type="match status" value="1"/>
</dbReference>
<feature type="domain" description="Thioredoxin" evidence="3">
    <location>
        <begin position="34"/>
        <end position="196"/>
    </location>
</feature>
<evidence type="ECO:0000256" key="1">
    <source>
        <dbReference type="ARBA" id="ARBA00010996"/>
    </source>
</evidence>